<dbReference type="SUPFAM" id="SSF48695">
    <property type="entry name" value="Multiheme cytochromes"/>
    <property type="match status" value="1"/>
</dbReference>
<gene>
    <name evidence="14" type="ORF">SAMN02745190_02088</name>
</gene>
<keyword evidence="10" id="KW-0408">Iron</keyword>
<reference evidence="14 15" key="1">
    <citation type="submission" date="2016-11" db="EMBL/GenBank/DDBJ databases">
        <authorList>
            <person name="Jaros S."/>
            <person name="Januszkiewicz K."/>
            <person name="Wedrychowicz H."/>
        </authorList>
    </citation>
    <scope>NUCLEOTIDE SEQUENCE [LARGE SCALE GENOMIC DNA]</scope>
    <source>
        <strain evidence="14 15">DSM 10502</strain>
    </source>
</reference>
<feature type="domain" description="NapC/NirT cytochrome c N-terminal" evidence="13">
    <location>
        <begin position="12"/>
        <end position="149"/>
    </location>
</feature>
<evidence type="ECO:0000256" key="2">
    <source>
        <dbReference type="ARBA" id="ARBA00007395"/>
    </source>
</evidence>
<accession>A0A1M4ZRY8</accession>
<evidence type="ECO:0000256" key="3">
    <source>
        <dbReference type="ARBA" id="ARBA00022448"/>
    </source>
</evidence>
<dbReference type="PANTHER" id="PTHR30333:SF1">
    <property type="entry name" value="CYTOCHROME C-TYPE PROTEIN NAPC"/>
    <property type="match status" value="1"/>
</dbReference>
<dbReference type="InterPro" id="IPR038266">
    <property type="entry name" value="NapC/NirT_cytc_sf"/>
</dbReference>
<dbReference type="GO" id="GO:0009061">
    <property type="term" value="P:anaerobic respiration"/>
    <property type="evidence" value="ECO:0007669"/>
    <property type="project" value="TreeGrafter"/>
</dbReference>
<protein>
    <submittedName>
        <fullName evidence="14">Cytochrome c nitrite reductase small subunit</fullName>
    </submittedName>
</protein>
<evidence type="ECO:0000256" key="6">
    <source>
        <dbReference type="ARBA" id="ARBA00022692"/>
    </source>
</evidence>
<evidence type="ECO:0000256" key="9">
    <source>
        <dbReference type="ARBA" id="ARBA00022989"/>
    </source>
</evidence>
<evidence type="ECO:0000256" key="12">
    <source>
        <dbReference type="SAM" id="Phobius"/>
    </source>
</evidence>
<evidence type="ECO:0000256" key="4">
    <source>
        <dbReference type="ARBA" id="ARBA00022475"/>
    </source>
</evidence>
<dbReference type="OrthoDB" id="9782159at2"/>
<dbReference type="GO" id="GO:0005886">
    <property type="term" value="C:plasma membrane"/>
    <property type="evidence" value="ECO:0007669"/>
    <property type="project" value="UniProtKB-SubCell"/>
</dbReference>
<dbReference type="EMBL" id="FQUG01000009">
    <property type="protein sequence ID" value="SHF20833.1"/>
    <property type="molecule type" value="Genomic_DNA"/>
</dbReference>
<dbReference type="STRING" id="1123243.SAMN02745190_02088"/>
<keyword evidence="11 12" id="KW-0472">Membrane</keyword>
<evidence type="ECO:0000313" key="15">
    <source>
        <dbReference type="Proteomes" id="UP000184404"/>
    </source>
</evidence>
<keyword evidence="7" id="KW-0479">Metal-binding</keyword>
<feature type="transmembrane region" description="Helical" evidence="12">
    <location>
        <begin position="12"/>
        <end position="35"/>
    </location>
</feature>
<proteinExistence type="inferred from homology"/>
<evidence type="ECO:0000256" key="1">
    <source>
        <dbReference type="ARBA" id="ARBA00004236"/>
    </source>
</evidence>
<name>A0A1M4ZRY8_9FIRM</name>
<evidence type="ECO:0000256" key="11">
    <source>
        <dbReference type="ARBA" id="ARBA00023136"/>
    </source>
</evidence>
<dbReference type="Gene3D" id="1.10.3820.10">
    <property type="entry name" value="Di-heme elbow motif domain"/>
    <property type="match status" value="1"/>
</dbReference>
<keyword evidence="5" id="KW-0349">Heme</keyword>
<keyword evidence="4" id="KW-1003">Cell membrane</keyword>
<evidence type="ECO:0000256" key="5">
    <source>
        <dbReference type="ARBA" id="ARBA00022617"/>
    </source>
</evidence>
<keyword evidence="3" id="KW-0813">Transport</keyword>
<sequence length="160" mass="17292">MDFKQYVSEHTLKCLAGGFVIGALVMGVGSVMVSATGGPAFCGSCHAMKEPAASHAMATHKDRDCVECHLPHDNPAIYLIEKGRTGMIDTYHEVLRDYPAHIQLSKGAKETVNKNCLRCHQTTVERVKMGAAPMDTGDCMKCHSRVAHGSNHLEGGIKVE</sequence>
<keyword evidence="15" id="KW-1185">Reference proteome</keyword>
<evidence type="ECO:0000256" key="8">
    <source>
        <dbReference type="ARBA" id="ARBA00022982"/>
    </source>
</evidence>
<dbReference type="PANTHER" id="PTHR30333">
    <property type="entry name" value="CYTOCHROME C-TYPE PROTEIN"/>
    <property type="match status" value="1"/>
</dbReference>
<dbReference type="InterPro" id="IPR051174">
    <property type="entry name" value="Cytochrome_c-type_ET"/>
</dbReference>
<evidence type="ECO:0000256" key="10">
    <source>
        <dbReference type="ARBA" id="ARBA00023004"/>
    </source>
</evidence>
<dbReference type="GO" id="GO:0009055">
    <property type="term" value="F:electron transfer activity"/>
    <property type="evidence" value="ECO:0007669"/>
    <property type="project" value="TreeGrafter"/>
</dbReference>
<dbReference type="Proteomes" id="UP000184404">
    <property type="component" value="Unassembled WGS sequence"/>
</dbReference>
<comment type="similarity">
    <text evidence="2">Belongs to the NapC/NirT/NrfH family.</text>
</comment>
<organism evidence="14 15">
    <name type="scientific">Schwartzia succinivorans DSM 10502</name>
    <dbReference type="NCBI Taxonomy" id="1123243"/>
    <lineage>
        <taxon>Bacteria</taxon>
        <taxon>Bacillati</taxon>
        <taxon>Bacillota</taxon>
        <taxon>Negativicutes</taxon>
        <taxon>Selenomonadales</taxon>
        <taxon>Selenomonadaceae</taxon>
        <taxon>Schwartzia</taxon>
    </lineage>
</organism>
<dbReference type="RefSeq" id="WP_072936208.1">
    <property type="nucleotide sequence ID" value="NZ_FQUG01000009.1"/>
</dbReference>
<dbReference type="GO" id="GO:0046872">
    <property type="term" value="F:metal ion binding"/>
    <property type="evidence" value="ECO:0007669"/>
    <property type="project" value="UniProtKB-KW"/>
</dbReference>
<keyword evidence="6 12" id="KW-0812">Transmembrane</keyword>
<dbReference type="InterPro" id="IPR036280">
    <property type="entry name" value="Multihaem_cyt_sf"/>
</dbReference>
<dbReference type="InterPro" id="IPR005126">
    <property type="entry name" value="NapC/NirT_cyt_c_N"/>
</dbReference>
<evidence type="ECO:0000256" key="7">
    <source>
        <dbReference type="ARBA" id="ARBA00022723"/>
    </source>
</evidence>
<dbReference type="AlphaFoldDB" id="A0A1M4ZRY8"/>
<comment type="subcellular location">
    <subcellularLocation>
        <location evidence="1">Cell membrane</location>
    </subcellularLocation>
</comment>
<evidence type="ECO:0000259" key="13">
    <source>
        <dbReference type="Pfam" id="PF03264"/>
    </source>
</evidence>
<evidence type="ECO:0000313" key="14">
    <source>
        <dbReference type="EMBL" id="SHF20833.1"/>
    </source>
</evidence>
<keyword evidence="9 12" id="KW-1133">Transmembrane helix</keyword>
<dbReference type="Pfam" id="PF03264">
    <property type="entry name" value="Cytochrom_NNT"/>
    <property type="match status" value="1"/>
</dbReference>
<keyword evidence="8" id="KW-0249">Electron transport</keyword>